<dbReference type="VEuPathDB" id="VectorBase:BGLAX_050976"/>
<feature type="signal peptide" evidence="5">
    <location>
        <begin position="1"/>
        <end position="27"/>
    </location>
</feature>
<dbReference type="VEuPathDB" id="VectorBase:BGLB036675"/>
<dbReference type="Gene3D" id="3.40.50.1820">
    <property type="entry name" value="alpha/beta hydrolase"/>
    <property type="match status" value="1"/>
</dbReference>
<keyword evidence="5" id="KW-0732">Signal</keyword>
<dbReference type="EnsemblMetazoa" id="BGLB036675-RA">
    <property type="protein sequence ID" value="BGLB036675-PA"/>
    <property type="gene ID" value="BGLB036675"/>
</dbReference>
<dbReference type="InterPro" id="IPR029058">
    <property type="entry name" value="AB_hydrolase_fold"/>
</dbReference>
<protein>
    <recommendedName>
        <fullName evidence="6">Lipase domain-containing protein</fullName>
    </recommendedName>
</protein>
<proteinExistence type="inferred from homology"/>
<feature type="domain" description="Lipase" evidence="6">
    <location>
        <begin position="46"/>
        <end position="135"/>
    </location>
</feature>
<dbReference type="InterPro" id="IPR000734">
    <property type="entry name" value="TAG_lipase"/>
</dbReference>
<evidence type="ECO:0000256" key="4">
    <source>
        <dbReference type="RuleBase" id="RU004262"/>
    </source>
</evidence>
<dbReference type="GO" id="GO:0016298">
    <property type="term" value="F:lipase activity"/>
    <property type="evidence" value="ECO:0007669"/>
    <property type="project" value="InterPro"/>
</dbReference>
<keyword evidence="3" id="KW-0964">Secreted</keyword>
<evidence type="ECO:0000313" key="8">
    <source>
        <dbReference type="Proteomes" id="UP000076420"/>
    </source>
</evidence>
<name>A0A2C9LZ68_BIOGL</name>
<organism evidence="7 8">
    <name type="scientific">Biomphalaria glabrata</name>
    <name type="common">Bloodfluke planorb</name>
    <name type="synonym">Freshwater snail</name>
    <dbReference type="NCBI Taxonomy" id="6526"/>
    <lineage>
        <taxon>Eukaryota</taxon>
        <taxon>Metazoa</taxon>
        <taxon>Spiralia</taxon>
        <taxon>Lophotrochozoa</taxon>
        <taxon>Mollusca</taxon>
        <taxon>Gastropoda</taxon>
        <taxon>Heterobranchia</taxon>
        <taxon>Euthyneura</taxon>
        <taxon>Panpulmonata</taxon>
        <taxon>Hygrophila</taxon>
        <taxon>Lymnaeoidea</taxon>
        <taxon>Planorbidae</taxon>
        <taxon>Biomphalaria</taxon>
    </lineage>
</organism>
<evidence type="ECO:0000313" key="7">
    <source>
        <dbReference type="EnsemblMetazoa" id="BGLB036675-PA"/>
    </source>
</evidence>
<gene>
    <name evidence="7" type="primary">106064333</name>
</gene>
<dbReference type="SUPFAM" id="SSF53474">
    <property type="entry name" value="alpha/beta-Hydrolases"/>
    <property type="match status" value="1"/>
</dbReference>
<comment type="similarity">
    <text evidence="2 4">Belongs to the AB hydrolase superfamily. Lipase family.</text>
</comment>
<evidence type="ECO:0000256" key="2">
    <source>
        <dbReference type="ARBA" id="ARBA00010701"/>
    </source>
</evidence>
<sequence>MELDRRTRTFLVFFLCLALELSNLCESSMRIVPSRRRVSLSRCRGVRYSRLGCFTLDPPFNNTQWLPQSPSVVNTRFLLYTRHNPTTGHRLDTDNSSSMTSSHLTGDKDIKILIHGFLQYGSMEFLVNMTEALLHVVS</sequence>
<evidence type="ECO:0000256" key="5">
    <source>
        <dbReference type="SAM" id="SignalP"/>
    </source>
</evidence>
<accession>A0A2C9LZ68</accession>
<dbReference type="GO" id="GO:0005615">
    <property type="term" value="C:extracellular space"/>
    <property type="evidence" value="ECO:0007669"/>
    <property type="project" value="TreeGrafter"/>
</dbReference>
<evidence type="ECO:0000256" key="3">
    <source>
        <dbReference type="ARBA" id="ARBA00022525"/>
    </source>
</evidence>
<dbReference type="PANTHER" id="PTHR11610">
    <property type="entry name" value="LIPASE"/>
    <property type="match status" value="1"/>
</dbReference>
<evidence type="ECO:0000256" key="1">
    <source>
        <dbReference type="ARBA" id="ARBA00004613"/>
    </source>
</evidence>
<dbReference type="KEGG" id="bgt:106064333"/>
<reference evidence="7" key="1">
    <citation type="submission" date="2020-05" db="UniProtKB">
        <authorList>
            <consortium name="EnsemblMetazoa"/>
        </authorList>
    </citation>
    <scope>IDENTIFICATION</scope>
    <source>
        <strain evidence="7">BB02</strain>
    </source>
</reference>
<comment type="subcellular location">
    <subcellularLocation>
        <location evidence="1">Secreted</location>
    </subcellularLocation>
</comment>
<dbReference type="GO" id="GO:0016042">
    <property type="term" value="P:lipid catabolic process"/>
    <property type="evidence" value="ECO:0007669"/>
    <property type="project" value="TreeGrafter"/>
</dbReference>
<dbReference type="AlphaFoldDB" id="A0A2C9LZ68"/>
<evidence type="ECO:0000259" key="6">
    <source>
        <dbReference type="Pfam" id="PF00151"/>
    </source>
</evidence>
<dbReference type="Proteomes" id="UP000076420">
    <property type="component" value="Unassembled WGS sequence"/>
</dbReference>
<dbReference type="Pfam" id="PF00151">
    <property type="entry name" value="Lipase"/>
    <property type="match status" value="1"/>
</dbReference>
<feature type="chain" id="PRO_5012338530" description="Lipase domain-containing protein" evidence="5">
    <location>
        <begin position="28"/>
        <end position="138"/>
    </location>
</feature>
<dbReference type="InterPro" id="IPR013818">
    <property type="entry name" value="Lipase"/>
</dbReference>
<dbReference type="STRING" id="6526.A0A2C9LZ68"/>